<dbReference type="InterPro" id="IPR014169">
    <property type="entry name" value="Pal_lipo_C"/>
</dbReference>
<evidence type="ECO:0000256" key="4">
    <source>
        <dbReference type="ARBA" id="ARBA00023136"/>
    </source>
</evidence>
<dbReference type="PROSITE" id="PS51123">
    <property type="entry name" value="OMPA_2"/>
    <property type="match status" value="1"/>
</dbReference>
<evidence type="ECO:0000256" key="5">
    <source>
        <dbReference type="ARBA" id="ARBA00023139"/>
    </source>
</evidence>
<proteinExistence type="inferred from homology"/>
<evidence type="ECO:0000256" key="7">
    <source>
        <dbReference type="ARBA" id="ARBA00023288"/>
    </source>
</evidence>
<evidence type="ECO:0000313" key="11">
    <source>
        <dbReference type="EMBL" id="SVC37498.1"/>
    </source>
</evidence>
<dbReference type="PANTHER" id="PTHR30329">
    <property type="entry name" value="STATOR ELEMENT OF FLAGELLAR MOTOR COMPLEX"/>
    <property type="match status" value="1"/>
</dbReference>
<keyword evidence="7" id="KW-0449">Lipoprotein</keyword>
<feature type="compositionally biased region" description="Low complexity" evidence="9">
    <location>
        <begin position="91"/>
        <end position="107"/>
    </location>
</feature>
<dbReference type="CDD" id="cd07185">
    <property type="entry name" value="OmpA_C-like"/>
    <property type="match status" value="1"/>
</dbReference>
<sequence>MNKVNFKKVVVAVFIMFLLTACSKKLMPPEISSSNDKIDSSDLTPPKDETLGDTGSTSSDTGDSDFFAEEPILESFNQGGSSGIGGGASDGSGLASDMTADNSFGSNPGPGGSGGSSMDEFSSERQANIGNGSTGSFSATDKNTNPFAGSGGNGSPGGNGLDIPDVPDDQIARMKNFQETSNLKDIHFNFDQYDLDSNSKEVLQQNASYLKQNPRIKIEIQGHCDERGTNNYNIALGERRAHSTKRFLVSQGIDSSRINIISFGEEKPFCFNSNEDCWFQNRRAHFMIAK</sequence>
<dbReference type="InterPro" id="IPR050330">
    <property type="entry name" value="Bact_OuterMem_StrucFunc"/>
</dbReference>
<dbReference type="Pfam" id="PF00691">
    <property type="entry name" value="OmpA"/>
    <property type="match status" value="1"/>
</dbReference>
<evidence type="ECO:0000259" key="10">
    <source>
        <dbReference type="PROSITE" id="PS51123"/>
    </source>
</evidence>
<evidence type="ECO:0000256" key="3">
    <source>
        <dbReference type="ARBA" id="ARBA00022729"/>
    </source>
</evidence>
<protein>
    <recommendedName>
        <fullName evidence="10">OmpA-like domain-containing protein</fullName>
    </recommendedName>
</protein>
<dbReference type="AlphaFoldDB" id="A0A382LL45"/>
<dbReference type="SUPFAM" id="SSF103088">
    <property type="entry name" value="OmpA-like"/>
    <property type="match status" value="1"/>
</dbReference>
<keyword evidence="6" id="KW-0998">Cell outer membrane</keyword>
<accession>A0A382LL45</accession>
<dbReference type="EMBL" id="UINC01087812">
    <property type="protein sequence ID" value="SVC37498.1"/>
    <property type="molecule type" value="Genomic_DNA"/>
</dbReference>
<organism evidence="11">
    <name type="scientific">marine metagenome</name>
    <dbReference type="NCBI Taxonomy" id="408172"/>
    <lineage>
        <taxon>unclassified sequences</taxon>
        <taxon>metagenomes</taxon>
        <taxon>ecological metagenomes</taxon>
    </lineage>
</organism>
<feature type="compositionally biased region" description="Gly residues" evidence="9">
    <location>
        <begin position="80"/>
        <end position="90"/>
    </location>
</feature>
<feature type="compositionally biased region" description="Acidic residues" evidence="9">
    <location>
        <begin position="62"/>
        <end position="72"/>
    </location>
</feature>
<dbReference type="InterPro" id="IPR036737">
    <property type="entry name" value="OmpA-like_sf"/>
</dbReference>
<evidence type="ECO:0000256" key="2">
    <source>
        <dbReference type="ARBA" id="ARBA00022618"/>
    </source>
</evidence>
<keyword evidence="2" id="KW-0132">Cell division</keyword>
<reference evidence="11" key="1">
    <citation type="submission" date="2018-05" db="EMBL/GenBank/DDBJ databases">
        <authorList>
            <person name="Lanie J.A."/>
            <person name="Ng W.-L."/>
            <person name="Kazmierczak K.M."/>
            <person name="Andrzejewski T.M."/>
            <person name="Davidsen T.M."/>
            <person name="Wayne K.J."/>
            <person name="Tettelin H."/>
            <person name="Glass J.I."/>
            <person name="Rusch D."/>
            <person name="Podicherti R."/>
            <person name="Tsui H.-C.T."/>
            <person name="Winkler M.E."/>
        </authorList>
    </citation>
    <scope>NUCLEOTIDE SEQUENCE</scope>
</reference>
<dbReference type="NCBIfam" id="TIGR02802">
    <property type="entry name" value="Pal_lipo"/>
    <property type="match status" value="1"/>
</dbReference>
<dbReference type="GO" id="GO:0051301">
    <property type="term" value="P:cell division"/>
    <property type="evidence" value="ECO:0007669"/>
    <property type="project" value="UniProtKB-KW"/>
</dbReference>
<feature type="domain" description="OmpA-like" evidence="10">
    <location>
        <begin position="175"/>
        <end position="290"/>
    </location>
</feature>
<feature type="compositionally biased region" description="Low complexity" evidence="9">
    <location>
        <begin position="52"/>
        <end position="61"/>
    </location>
</feature>
<evidence type="ECO:0000256" key="8">
    <source>
        <dbReference type="ARBA" id="ARBA00023306"/>
    </source>
</evidence>
<keyword evidence="3" id="KW-0732">Signal</keyword>
<keyword evidence="5" id="KW-0564">Palmitate</keyword>
<dbReference type="InterPro" id="IPR039001">
    <property type="entry name" value="Pal"/>
</dbReference>
<comment type="subcellular location">
    <subcellularLocation>
        <location evidence="1">Cell outer membrane</location>
    </subcellularLocation>
</comment>
<dbReference type="InterPro" id="IPR006664">
    <property type="entry name" value="OMP_bac"/>
</dbReference>
<dbReference type="GO" id="GO:0009279">
    <property type="term" value="C:cell outer membrane"/>
    <property type="evidence" value="ECO:0007669"/>
    <property type="project" value="UniProtKB-SubCell"/>
</dbReference>
<dbReference type="HAMAP" id="MF_02204">
    <property type="entry name" value="Pal"/>
    <property type="match status" value="1"/>
</dbReference>
<feature type="compositionally biased region" description="Polar residues" evidence="9">
    <location>
        <begin position="124"/>
        <end position="147"/>
    </location>
</feature>
<keyword evidence="4" id="KW-0472">Membrane</keyword>
<gene>
    <name evidence="11" type="ORF">METZ01_LOCUS290352</name>
</gene>
<dbReference type="PRINTS" id="PR01021">
    <property type="entry name" value="OMPADOMAIN"/>
</dbReference>
<dbReference type="PROSITE" id="PS51257">
    <property type="entry name" value="PROKAR_LIPOPROTEIN"/>
    <property type="match status" value="1"/>
</dbReference>
<dbReference type="InterPro" id="IPR006665">
    <property type="entry name" value="OmpA-like"/>
</dbReference>
<keyword evidence="8" id="KW-0131">Cell cycle</keyword>
<evidence type="ECO:0000256" key="1">
    <source>
        <dbReference type="ARBA" id="ARBA00004442"/>
    </source>
</evidence>
<feature type="compositionally biased region" description="Gly residues" evidence="9">
    <location>
        <begin position="149"/>
        <end position="160"/>
    </location>
</feature>
<name>A0A382LL45_9ZZZZ</name>
<dbReference type="Gene3D" id="3.30.1330.60">
    <property type="entry name" value="OmpA-like domain"/>
    <property type="match status" value="1"/>
</dbReference>
<dbReference type="PANTHER" id="PTHR30329:SF21">
    <property type="entry name" value="LIPOPROTEIN YIAD-RELATED"/>
    <property type="match status" value="1"/>
</dbReference>
<feature type="compositionally biased region" description="Basic and acidic residues" evidence="9">
    <location>
        <begin position="36"/>
        <end position="50"/>
    </location>
</feature>
<evidence type="ECO:0000256" key="6">
    <source>
        <dbReference type="ARBA" id="ARBA00023237"/>
    </source>
</evidence>
<feature type="region of interest" description="Disordered" evidence="9">
    <location>
        <begin position="29"/>
        <end position="163"/>
    </location>
</feature>
<evidence type="ECO:0000256" key="9">
    <source>
        <dbReference type="SAM" id="MobiDB-lite"/>
    </source>
</evidence>